<protein>
    <recommendedName>
        <fullName evidence="3">Mitochondrial fission protein ELM1</fullName>
    </recommendedName>
</protein>
<organism evidence="1 2">
    <name type="scientific">Vulcaniibacterium tengchongense</name>
    <dbReference type="NCBI Taxonomy" id="1273429"/>
    <lineage>
        <taxon>Bacteria</taxon>
        <taxon>Pseudomonadati</taxon>
        <taxon>Pseudomonadota</taxon>
        <taxon>Gammaproteobacteria</taxon>
        <taxon>Lysobacterales</taxon>
        <taxon>Lysobacteraceae</taxon>
        <taxon>Vulcaniibacterium</taxon>
    </lineage>
</organism>
<evidence type="ECO:0000313" key="2">
    <source>
        <dbReference type="Proteomes" id="UP000269708"/>
    </source>
</evidence>
<dbReference type="PANTHER" id="PTHR33986">
    <property type="entry name" value="OS02G0535700 PROTEIN"/>
    <property type="match status" value="1"/>
</dbReference>
<dbReference type="PANTHER" id="PTHR33986:SF15">
    <property type="entry name" value="MITOCHONDRIAL FISSION PROTEIN ELM1"/>
    <property type="match status" value="1"/>
</dbReference>
<dbReference type="InterPro" id="IPR009367">
    <property type="entry name" value="Elm1-like"/>
</dbReference>
<name>A0A3N4VF24_9GAMM</name>
<accession>A0A3N4VF24</accession>
<dbReference type="Proteomes" id="UP000269708">
    <property type="component" value="Unassembled WGS sequence"/>
</dbReference>
<dbReference type="EMBL" id="RKQN01000004">
    <property type="protein sequence ID" value="RPE75777.1"/>
    <property type="molecule type" value="Genomic_DNA"/>
</dbReference>
<sequence length="347" mass="37154">MRPERIDTNVQQSDALDATVPQAITMPDSGRAGPVCWTLTDGHAGNRRQAEALAAALGGEQRRWTLQPRAPWRWWAPRRGPGAAAAFGAGFARALAGPPEGLVAIGCGRQAALATRLLRRRGARAVQILDPRLDPRHWDLVIAPEHDGLQGRNVIAVLGSLHSVDEAWLDAARHRFAAFAALPRPRTALLLGGASAHARFDPDWYDALLRGLARQLREEGGSVLATASRRTPLPARQSLRAHLGGLPGALWTGGADADNPYPGLLAWADRIVVSADSVNMLSEAAATAVPVFVAGHDRVEGRPRRFLDSLLGRDRVRPFGPALAAWPVVPLRETARVAGEVAARLGL</sequence>
<dbReference type="Pfam" id="PF06258">
    <property type="entry name" value="Mito_fiss_Elm1"/>
    <property type="match status" value="1"/>
</dbReference>
<dbReference type="AlphaFoldDB" id="A0A3N4VF24"/>
<evidence type="ECO:0008006" key="3">
    <source>
        <dbReference type="Google" id="ProtNLM"/>
    </source>
</evidence>
<reference evidence="1 2" key="1">
    <citation type="submission" date="2018-11" db="EMBL/GenBank/DDBJ databases">
        <title>Genomic Encyclopedia of Type Strains, Phase IV (KMG-IV): sequencing the most valuable type-strain genomes for metagenomic binning, comparative biology and taxonomic classification.</title>
        <authorList>
            <person name="Goeker M."/>
        </authorList>
    </citation>
    <scope>NUCLEOTIDE SEQUENCE [LARGE SCALE GENOMIC DNA]</scope>
    <source>
        <strain evidence="1 2">DSM 25623</strain>
    </source>
</reference>
<comment type="caution">
    <text evidence="1">The sequence shown here is derived from an EMBL/GenBank/DDBJ whole genome shotgun (WGS) entry which is preliminary data.</text>
</comment>
<gene>
    <name evidence="1" type="ORF">EDC50_2672</name>
</gene>
<evidence type="ECO:0000313" key="1">
    <source>
        <dbReference type="EMBL" id="RPE75777.1"/>
    </source>
</evidence>
<keyword evidence="2" id="KW-1185">Reference proteome</keyword>
<proteinExistence type="predicted"/>